<proteinExistence type="inferred from homology"/>
<evidence type="ECO:0000313" key="8">
    <source>
        <dbReference type="Proteomes" id="UP000237347"/>
    </source>
</evidence>
<dbReference type="SUPFAM" id="SSF116846">
    <property type="entry name" value="MIT domain"/>
    <property type="match status" value="1"/>
</dbReference>
<feature type="domain" description="Spastin/Vps4 C-terminal" evidence="6">
    <location>
        <begin position="323"/>
        <end position="365"/>
    </location>
</feature>
<keyword evidence="4" id="KW-0812">Transmembrane</keyword>
<dbReference type="PANTHER" id="PTHR23074:SF83">
    <property type="entry name" value="VACUOLAR PROTEIN SORTING-ASSOCIATED PROTEIN 4A"/>
    <property type="match status" value="1"/>
</dbReference>
<feature type="transmembrane region" description="Helical" evidence="4">
    <location>
        <begin position="372"/>
        <end position="397"/>
    </location>
</feature>
<comment type="similarity">
    <text evidence="3">Belongs to the AAA ATPase family.</text>
</comment>
<dbReference type="Proteomes" id="UP000237347">
    <property type="component" value="Unassembled WGS sequence"/>
</dbReference>
<dbReference type="AlphaFoldDB" id="A0AAW0J0K7"/>
<dbReference type="SUPFAM" id="SSF52540">
    <property type="entry name" value="P-loop containing nucleoside triphosphate hydrolases"/>
    <property type="match status" value="1"/>
</dbReference>
<dbReference type="InterPro" id="IPR036181">
    <property type="entry name" value="MIT_dom_sf"/>
</dbReference>
<dbReference type="GO" id="GO:0016197">
    <property type="term" value="P:endosomal transport"/>
    <property type="evidence" value="ECO:0007669"/>
    <property type="project" value="TreeGrafter"/>
</dbReference>
<dbReference type="InterPro" id="IPR003959">
    <property type="entry name" value="ATPase_AAA_core"/>
</dbReference>
<dbReference type="GO" id="GO:0007033">
    <property type="term" value="P:vacuole organization"/>
    <property type="evidence" value="ECO:0007669"/>
    <property type="project" value="TreeGrafter"/>
</dbReference>
<dbReference type="Gene3D" id="1.10.8.60">
    <property type="match status" value="1"/>
</dbReference>
<reference evidence="7 8" key="1">
    <citation type="journal article" date="2018" name="Sci. Data">
        <title>The draft genome sequence of cork oak.</title>
        <authorList>
            <person name="Ramos A.M."/>
            <person name="Usie A."/>
            <person name="Barbosa P."/>
            <person name="Barros P.M."/>
            <person name="Capote T."/>
            <person name="Chaves I."/>
            <person name="Simoes F."/>
            <person name="Abreu I."/>
            <person name="Carrasquinho I."/>
            <person name="Faro C."/>
            <person name="Guimaraes J.B."/>
            <person name="Mendonca D."/>
            <person name="Nobrega F."/>
            <person name="Rodrigues L."/>
            <person name="Saibo N.J.M."/>
            <person name="Varela M.C."/>
            <person name="Egas C."/>
            <person name="Matos J."/>
            <person name="Miguel C.M."/>
            <person name="Oliveira M.M."/>
            <person name="Ricardo C.P."/>
            <person name="Goncalves S."/>
        </authorList>
    </citation>
    <scope>NUCLEOTIDE SEQUENCE [LARGE SCALE GENOMIC DNA]</scope>
    <source>
        <strain evidence="8">cv. HL8</strain>
    </source>
</reference>
<dbReference type="GO" id="GO:0016887">
    <property type="term" value="F:ATP hydrolysis activity"/>
    <property type="evidence" value="ECO:0007669"/>
    <property type="project" value="InterPro"/>
</dbReference>
<evidence type="ECO:0000259" key="5">
    <source>
        <dbReference type="Pfam" id="PF00004"/>
    </source>
</evidence>
<comment type="caution">
    <text evidence="7">The sequence shown here is derived from an EMBL/GenBank/DDBJ whole genome shotgun (WGS) entry which is preliminary data.</text>
</comment>
<dbReference type="Gene3D" id="3.40.50.300">
    <property type="entry name" value="P-loop containing nucleotide triphosphate hydrolases"/>
    <property type="match status" value="1"/>
</dbReference>
<dbReference type="InterPro" id="IPR027417">
    <property type="entry name" value="P-loop_NTPase"/>
</dbReference>
<name>A0AAW0J0K7_QUESU</name>
<keyword evidence="4" id="KW-0472">Membrane</keyword>
<dbReference type="GO" id="GO:0005524">
    <property type="term" value="F:ATP binding"/>
    <property type="evidence" value="ECO:0007669"/>
    <property type="project" value="UniProtKB-KW"/>
</dbReference>
<dbReference type="PANTHER" id="PTHR23074">
    <property type="entry name" value="AAA DOMAIN-CONTAINING"/>
    <property type="match status" value="1"/>
</dbReference>
<organism evidence="7 8">
    <name type="scientific">Quercus suber</name>
    <name type="common">Cork oak</name>
    <dbReference type="NCBI Taxonomy" id="58331"/>
    <lineage>
        <taxon>Eukaryota</taxon>
        <taxon>Viridiplantae</taxon>
        <taxon>Streptophyta</taxon>
        <taxon>Embryophyta</taxon>
        <taxon>Tracheophyta</taxon>
        <taxon>Spermatophyta</taxon>
        <taxon>Magnoliopsida</taxon>
        <taxon>eudicotyledons</taxon>
        <taxon>Gunneridae</taxon>
        <taxon>Pentapetalae</taxon>
        <taxon>rosids</taxon>
        <taxon>fabids</taxon>
        <taxon>Fagales</taxon>
        <taxon>Fagaceae</taxon>
        <taxon>Quercus</taxon>
    </lineage>
</organism>
<gene>
    <name evidence="7" type="primary">SKD1_12</name>
    <name evidence="7" type="ORF">CFP56_039021</name>
</gene>
<protein>
    <submittedName>
        <fullName evidence="7">Protein suppressor of k(+) transport growth defect 1</fullName>
    </submittedName>
</protein>
<keyword evidence="1 3" id="KW-0547">Nucleotide-binding</keyword>
<evidence type="ECO:0000313" key="7">
    <source>
        <dbReference type="EMBL" id="KAK7820242.1"/>
    </source>
</evidence>
<keyword evidence="2 3" id="KW-0067">ATP-binding</keyword>
<evidence type="ECO:0000256" key="2">
    <source>
        <dbReference type="ARBA" id="ARBA00022840"/>
    </source>
</evidence>
<sequence length="401" mass="45458">MATVSATPSFTNAVKILHDATEADRGGELKRAYDLYMTAFEEFNKQLQPYYESAAAIEKKLNLESTTEFSGGKLDDVGGLGVCKEVLKEATIWPKKWNFANTFTRVLSIHSISPSDIVSKWMGDSEKQVKNIFQVARENAPSIVFIDEIDSLCGQRGEINENEASRRIKSELLIHMQEVCDGVKNVLILAATNTPFALDQAIRRRFDKRIYVRLPRKEARKHIFKVWIGKTRNTISEEEFEDLANDTRGFSGSDIFYFVKDALYEVVRATLTTNLFERSGEKWVPCQGNEEGSASLRKIDERGENSKTPTSTLNFDFHSSLGIDDLQIKVPRCTAAHFKKVRENQKATVTKDDLEKFDDFTKEFGIYGLFSIYFNVILIIIVIIFATICIIITTFVITAMS</sequence>
<accession>A0AAW0J0K7</accession>
<dbReference type="InterPro" id="IPR003960">
    <property type="entry name" value="ATPase_AAA_CS"/>
</dbReference>
<dbReference type="Pfam" id="PF09336">
    <property type="entry name" value="Vps4_C"/>
    <property type="match status" value="1"/>
</dbReference>
<dbReference type="Pfam" id="PF00004">
    <property type="entry name" value="AAA"/>
    <property type="match status" value="1"/>
</dbReference>
<evidence type="ECO:0000256" key="1">
    <source>
        <dbReference type="ARBA" id="ARBA00022741"/>
    </source>
</evidence>
<dbReference type="EMBL" id="PKMF04000747">
    <property type="protein sequence ID" value="KAK7820242.1"/>
    <property type="molecule type" value="Genomic_DNA"/>
</dbReference>
<evidence type="ECO:0000256" key="3">
    <source>
        <dbReference type="RuleBase" id="RU003651"/>
    </source>
</evidence>
<keyword evidence="4" id="KW-1133">Transmembrane helix</keyword>
<dbReference type="InterPro" id="IPR015415">
    <property type="entry name" value="Spast_Vps4_C"/>
</dbReference>
<evidence type="ECO:0000259" key="6">
    <source>
        <dbReference type="Pfam" id="PF09336"/>
    </source>
</evidence>
<dbReference type="PROSITE" id="PS00674">
    <property type="entry name" value="AAA"/>
    <property type="match status" value="1"/>
</dbReference>
<evidence type="ECO:0000256" key="4">
    <source>
        <dbReference type="SAM" id="Phobius"/>
    </source>
</evidence>
<feature type="domain" description="ATPase AAA-type core" evidence="5">
    <location>
        <begin position="107"/>
        <end position="213"/>
    </location>
</feature>
<dbReference type="InterPro" id="IPR050304">
    <property type="entry name" value="MT-severing_AAA_ATPase"/>
</dbReference>
<keyword evidence="8" id="KW-1185">Reference proteome</keyword>